<dbReference type="Proteomes" id="UP000664940">
    <property type="component" value="Unassembled WGS sequence"/>
</dbReference>
<name>A0A834B077_9CHIR</name>
<gene>
    <name evidence="2" type="ORF">HJG60_003114</name>
</gene>
<accession>A0A834B077</accession>
<evidence type="ECO:0000313" key="2">
    <source>
        <dbReference type="EMBL" id="KAF6123723.1"/>
    </source>
</evidence>
<keyword evidence="2" id="KW-0176">Collagen</keyword>
<dbReference type="AlphaFoldDB" id="A0A834B077"/>
<feature type="compositionally biased region" description="Pro residues" evidence="1">
    <location>
        <begin position="1"/>
        <end position="12"/>
    </location>
</feature>
<reference evidence="2 3" key="1">
    <citation type="journal article" date="2020" name="Nature">
        <title>Six reference-quality genomes reveal evolution of bat adaptations.</title>
        <authorList>
            <person name="Jebb D."/>
            <person name="Huang Z."/>
            <person name="Pippel M."/>
            <person name="Hughes G.M."/>
            <person name="Lavrichenko K."/>
            <person name="Devanna P."/>
            <person name="Winkler S."/>
            <person name="Jermiin L.S."/>
            <person name="Skirmuntt E.C."/>
            <person name="Katzourakis A."/>
            <person name="Burkitt-Gray L."/>
            <person name="Ray D.A."/>
            <person name="Sullivan K.A.M."/>
            <person name="Roscito J.G."/>
            <person name="Kirilenko B.M."/>
            <person name="Davalos L.M."/>
            <person name="Corthals A.P."/>
            <person name="Power M.L."/>
            <person name="Jones G."/>
            <person name="Ransome R.D."/>
            <person name="Dechmann D.K.N."/>
            <person name="Locatelli A.G."/>
            <person name="Puechmaille S.J."/>
            <person name="Fedrigo O."/>
            <person name="Jarvis E.D."/>
            <person name="Hiller M."/>
            <person name="Vernes S.C."/>
            <person name="Myers E.W."/>
            <person name="Teeling E.C."/>
        </authorList>
    </citation>
    <scope>NUCLEOTIDE SEQUENCE [LARGE SCALE GENOMIC DNA]</scope>
    <source>
        <strain evidence="2">Bat1K_MPI-CBG_1</strain>
    </source>
</reference>
<feature type="region of interest" description="Disordered" evidence="1">
    <location>
        <begin position="139"/>
        <end position="167"/>
    </location>
</feature>
<feature type="compositionally biased region" description="Low complexity" evidence="1">
    <location>
        <begin position="16"/>
        <end position="28"/>
    </location>
</feature>
<proteinExistence type="predicted"/>
<feature type="region of interest" description="Disordered" evidence="1">
    <location>
        <begin position="1"/>
        <end position="116"/>
    </location>
</feature>
<organism evidence="2 3">
    <name type="scientific">Phyllostomus discolor</name>
    <name type="common">pale spear-nosed bat</name>
    <dbReference type="NCBI Taxonomy" id="89673"/>
    <lineage>
        <taxon>Eukaryota</taxon>
        <taxon>Metazoa</taxon>
        <taxon>Chordata</taxon>
        <taxon>Craniata</taxon>
        <taxon>Vertebrata</taxon>
        <taxon>Euteleostomi</taxon>
        <taxon>Mammalia</taxon>
        <taxon>Eutheria</taxon>
        <taxon>Laurasiatheria</taxon>
        <taxon>Chiroptera</taxon>
        <taxon>Yangochiroptera</taxon>
        <taxon>Phyllostomidae</taxon>
        <taxon>Phyllostominae</taxon>
        <taxon>Phyllostomus</taxon>
    </lineage>
</organism>
<feature type="compositionally biased region" description="Low complexity" evidence="1">
    <location>
        <begin position="158"/>
        <end position="167"/>
    </location>
</feature>
<dbReference type="GO" id="GO:0005581">
    <property type="term" value="C:collagen trimer"/>
    <property type="evidence" value="ECO:0007669"/>
    <property type="project" value="UniProtKB-KW"/>
</dbReference>
<sequence length="186" mass="19622">MTCHPPRAPRPPGMRTSSLTPSLSPTRGPGEGPRGQPGPLGRQAHQGLQDPQAPKVTGARQERRAQQGLPASWGPQGPAGFLERWGAPDPLAPPARQAARASLQMAPKVSSTPCSHLPTRTAICSSRRWRLTAGFCRRGHGAGGCPRAPGSPRPPRSPGTTRSPRTPRCTWIPGPGWRAGCVGAVW</sequence>
<comment type="caution">
    <text evidence="2">The sequence shown here is derived from an EMBL/GenBank/DDBJ whole genome shotgun (WGS) entry which is preliminary data.</text>
</comment>
<evidence type="ECO:0000313" key="3">
    <source>
        <dbReference type="Proteomes" id="UP000664940"/>
    </source>
</evidence>
<evidence type="ECO:0000256" key="1">
    <source>
        <dbReference type="SAM" id="MobiDB-lite"/>
    </source>
</evidence>
<protein>
    <submittedName>
        <fullName evidence="2">Collagen type XXVI alpha 1 chain</fullName>
    </submittedName>
</protein>
<dbReference type="EMBL" id="JABVXQ010000002">
    <property type="protein sequence ID" value="KAF6123723.1"/>
    <property type="molecule type" value="Genomic_DNA"/>
</dbReference>